<dbReference type="AlphaFoldDB" id="A0A7S2WFB6"/>
<name>A0A7S2WFB6_9STRA</name>
<dbReference type="InterPro" id="IPR029052">
    <property type="entry name" value="Metallo-depent_PP-like"/>
</dbReference>
<organism evidence="1">
    <name type="scientific">Rhizochromulina marina</name>
    <dbReference type="NCBI Taxonomy" id="1034831"/>
    <lineage>
        <taxon>Eukaryota</taxon>
        <taxon>Sar</taxon>
        <taxon>Stramenopiles</taxon>
        <taxon>Ochrophyta</taxon>
        <taxon>Dictyochophyceae</taxon>
        <taxon>Rhizochromulinales</taxon>
        <taxon>Rhizochromulina</taxon>
    </lineage>
</organism>
<accession>A0A7S2WFB6</accession>
<sequence>MDSEASAGSKTAVFNGDFNFFNWPEEEFEALNRGVMRYVATAGNVEVESVDPDSDGSCGCAYPSYVPDAVVDRSNAIVGRLRQTAQAADPDIQAWLAALPRFQSFRIENQRVTVIHGDPESLAGWKFSVEAMEPVDNDLRSHFGCASDLGSSTTSASQVADFFHGAATDVFACTHTCLPFAQVFPGAAGFTLGGDGVVVNNGSAGMPNFRGSSHGLITRIASASLGVPEDSAYGITVGDLRIDAIPVHYDHEAWVARFLRNWPQGSPAHESYFTRIASGVSFFHVHQADRLKA</sequence>
<evidence type="ECO:0000313" key="1">
    <source>
        <dbReference type="EMBL" id="CAD9683852.1"/>
    </source>
</evidence>
<reference evidence="1" key="1">
    <citation type="submission" date="2021-01" db="EMBL/GenBank/DDBJ databases">
        <authorList>
            <person name="Corre E."/>
            <person name="Pelletier E."/>
            <person name="Niang G."/>
            <person name="Scheremetjew M."/>
            <person name="Finn R."/>
            <person name="Kale V."/>
            <person name="Holt S."/>
            <person name="Cochrane G."/>
            <person name="Meng A."/>
            <person name="Brown T."/>
            <person name="Cohen L."/>
        </authorList>
    </citation>
    <scope>NUCLEOTIDE SEQUENCE</scope>
    <source>
        <strain evidence="1">CCMP1243</strain>
    </source>
</reference>
<protein>
    <submittedName>
        <fullName evidence="1">Uncharacterized protein</fullName>
    </submittedName>
</protein>
<gene>
    <name evidence="1" type="ORF">RMAR1173_LOCUS9110</name>
</gene>
<dbReference type="EMBL" id="HBHJ01013938">
    <property type="protein sequence ID" value="CAD9683852.1"/>
    <property type="molecule type" value="Transcribed_RNA"/>
</dbReference>
<dbReference type="SUPFAM" id="SSF56300">
    <property type="entry name" value="Metallo-dependent phosphatases"/>
    <property type="match status" value="1"/>
</dbReference>
<dbReference type="Gene3D" id="3.60.21.10">
    <property type="match status" value="1"/>
</dbReference>
<proteinExistence type="predicted"/>